<dbReference type="SUPFAM" id="SSF54427">
    <property type="entry name" value="NTF2-like"/>
    <property type="match status" value="1"/>
</dbReference>
<comment type="similarity">
    <text evidence="1 2">Belongs to the UPF0225 family.</text>
</comment>
<organism evidence="4 5">
    <name type="scientific">Methylotenera versatilis (strain 301)</name>
    <dbReference type="NCBI Taxonomy" id="666681"/>
    <lineage>
        <taxon>Bacteria</taxon>
        <taxon>Pseudomonadati</taxon>
        <taxon>Pseudomonadota</taxon>
        <taxon>Betaproteobacteria</taxon>
        <taxon>Nitrosomonadales</taxon>
        <taxon>Methylophilaceae</taxon>
        <taxon>Methylotenera</taxon>
    </lineage>
</organism>
<dbReference type="HOGENOM" id="CLU_099590_2_0_4"/>
<evidence type="ECO:0000313" key="5">
    <source>
        <dbReference type="Proteomes" id="UP000000383"/>
    </source>
</evidence>
<keyword evidence="5" id="KW-1185">Reference proteome</keyword>
<dbReference type="EMBL" id="CP002056">
    <property type="protein sequence ID" value="ADI30045.1"/>
    <property type="molecule type" value="Genomic_DNA"/>
</dbReference>
<gene>
    <name evidence="4" type="ordered locus">M301_1665</name>
</gene>
<protein>
    <recommendedName>
        <fullName evidence="2">UPF0225 protein M301_1665</fullName>
    </recommendedName>
</protein>
<feature type="domain" description="YchJ-like middle NTF2-like" evidence="3">
    <location>
        <begin position="33"/>
        <end position="127"/>
    </location>
</feature>
<dbReference type="InterPro" id="IPR048469">
    <property type="entry name" value="YchJ-like_M"/>
</dbReference>
<sequence length="131" mass="14847">MSSINSVTLCPCESGKPYQACCELLHKGLVAPSAEMLMRSRYTAFVLQLEDYLLGTWHPETRPNSLGLAEDTPTKWLGLQIKRAENTSETTAVVEFVARYKIAGKAKKLHEISQFERIDGRWYYLSGEFNN</sequence>
<name>D7DJ10_METV0</name>
<dbReference type="OrthoDB" id="21421at2"/>
<evidence type="ECO:0000256" key="1">
    <source>
        <dbReference type="ARBA" id="ARBA00010839"/>
    </source>
</evidence>
<dbReference type="InterPro" id="IPR004027">
    <property type="entry name" value="SEC_C_motif"/>
</dbReference>
<dbReference type="PANTHER" id="PTHR33747:SF1">
    <property type="entry name" value="ADENYLATE CYCLASE-ASSOCIATED CAP C-TERMINAL DOMAIN-CONTAINING PROTEIN"/>
    <property type="match status" value="1"/>
</dbReference>
<dbReference type="PANTHER" id="PTHR33747">
    <property type="entry name" value="UPF0225 PROTEIN SCO1677"/>
    <property type="match status" value="1"/>
</dbReference>
<reference evidence="4 5" key="2">
    <citation type="journal article" date="2011" name="J. Bacteriol.">
        <title>Genomes of three methylotrophs from a single niche uncover genetic and metabolic divergence of Methylophilaceae.</title>
        <authorList>
            <person name="Lapidus A."/>
            <person name="Clum A."/>
            <person name="Labutti K."/>
            <person name="Kaluzhnaya M.G."/>
            <person name="Lim S."/>
            <person name="Beck D.A."/>
            <person name="Glavina Del Rio T."/>
            <person name="Nolan M."/>
            <person name="Mavromatis K."/>
            <person name="Huntemann M."/>
            <person name="Lucas S."/>
            <person name="Lidstrom M.E."/>
            <person name="Ivanova N."/>
            <person name="Chistoserdova L."/>
        </authorList>
    </citation>
    <scope>NUCLEOTIDE SEQUENCE [LARGE SCALE GENOMIC DNA]</scope>
    <source>
        <strain evidence="4 5">301</strain>
    </source>
</reference>
<dbReference type="Pfam" id="PF02810">
    <property type="entry name" value="SEC-C"/>
    <property type="match status" value="1"/>
</dbReference>
<dbReference type="Gene3D" id="3.10.450.50">
    <property type="match status" value="1"/>
</dbReference>
<evidence type="ECO:0000259" key="3">
    <source>
        <dbReference type="Pfam" id="PF17775"/>
    </source>
</evidence>
<dbReference type="Proteomes" id="UP000000383">
    <property type="component" value="Chromosome"/>
</dbReference>
<dbReference type="eggNOG" id="COG3012">
    <property type="taxonomic scope" value="Bacteria"/>
</dbReference>
<dbReference type="RefSeq" id="WP_013148357.1">
    <property type="nucleotide sequence ID" value="NC_014207.1"/>
</dbReference>
<dbReference type="KEGG" id="meh:M301_1665"/>
<dbReference type="InterPro" id="IPR032710">
    <property type="entry name" value="NTF2-like_dom_sf"/>
</dbReference>
<dbReference type="AlphaFoldDB" id="D7DJ10"/>
<accession>D7DJ10</accession>
<dbReference type="STRING" id="666681.M301_1665"/>
<evidence type="ECO:0000256" key="2">
    <source>
        <dbReference type="HAMAP-Rule" id="MF_00612"/>
    </source>
</evidence>
<dbReference type="Pfam" id="PF17775">
    <property type="entry name" value="YchJ_M-like"/>
    <property type="match status" value="1"/>
</dbReference>
<evidence type="ECO:0000313" key="4">
    <source>
        <dbReference type="EMBL" id="ADI30045.1"/>
    </source>
</evidence>
<reference evidence="5" key="1">
    <citation type="submission" date="2010-05" db="EMBL/GenBank/DDBJ databases">
        <title>Complete sequence of Methylotenera sp. 301.</title>
        <authorList>
            <person name="Lucas S."/>
            <person name="Copeland A."/>
            <person name="Lapidus A."/>
            <person name="Cheng J.-F."/>
            <person name="Bruce D."/>
            <person name="Goodwin L."/>
            <person name="Pitluck S."/>
            <person name="Clum A."/>
            <person name="Land M."/>
            <person name="Hauser L."/>
            <person name="Kyrpides N."/>
            <person name="Ivanova N."/>
            <person name="Chistoservova L."/>
            <person name="Kalyuzhnaya M."/>
            <person name="Woyke T."/>
        </authorList>
    </citation>
    <scope>NUCLEOTIDE SEQUENCE [LARGE SCALE GENOMIC DNA]</scope>
    <source>
        <strain evidence="5">301</strain>
    </source>
</reference>
<dbReference type="InterPro" id="IPR023006">
    <property type="entry name" value="YchJ-like"/>
</dbReference>
<dbReference type="HAMAP" id="MF_00612">
    <property type="entry name" value="UPF0225"/>
    <property type="match status" value="1"/>
</dbReference>
<proteinExistence type="inferred from homology"/>